<gene>
    <name evidence="2" type="ORF">EHQ31_06490</name>
</gene>
<organism evidence="2 3">
    <name type="scientific">Leptospira montravelensis</name>
    <dbReference type="NCBI Taxonomy" id="2484961"/>
    <lineage>
        <taxon>Bacteria</taxon>
        <taxon>Pseudomonadati</taxon>
        <taxon>Spirochaetota</taxon>
        <taxon>Spirochaetia</taxon>
        <taxon>Leptospirales</taxon>
        <taxon>Leptospiraceae</taxon>
        <taxon>Leptospira</taxon>
    </lineage>
</organism>
<feature type="transmembrane region" description="Helical" evidence="1">
    <location>
        <begin position="91"/>
        <end position="111"/>
    </location>
</feature>
<protein>
    <recommendedName>
        <fullName evidence="4">Lipoprotein</fullName>
    </recommendedName>
</protein>
<evidence type="ECO:0008006" key="4">
    <source>
        <dbReference type="Google" id="ProtNLM"/>
    </source>
</evidence>
<dbReference type="Proteomes" id="UP000297465">
    <property type="component" value="Unassembled WGS sequence"/>
</dbReference>
<keyword evidence="1" id="KW-0472">Membrane</keyword>
<evidence type="ECO:0000313" key="2">
    <source>
        <dbReference type="EMBL" id="TGL06333.1"/>
    </source>
</evidence>
<evidence type="ECO:0000256" key="1">
    <source>
        <dbReference type="SAM" id="Phobius"/>
    </source>
</evidence>
<reference evidence="3" key="1">
    <citation type="journal article" date="2019" name="PLoS Negl. Trop. Dis.">
        <title>Revisiting the worldwide diversity of Leptospira species in the environment.</title>
        <authorList>
            <person name="Vincent A.T."/>
            <person name="Schiettekatte O."/>
            <person name="Bourhy P."/>
            <person name="Veyrier F.J."/>
            <person name="Picardeau M."/>
        </authorList>
    </citation>
    <scope>NUCLEOTIDE SEQUENCE [LARGE SCALE GENOMIC DNA]</scope>
    <source>
        <strain evidence="3">201800278</strain>
    </source>
</reference>
<accession>A0ABY2LVT7</accession>
<comment type="caution">
    <text evidence="2">The sequence shown here is derived from an EMBL/GenBank/DDBJ whole genome shotgun (WGS) entry which is preliminary data.</text>
</comment>
<keyword evidence="1" id="KW-1133">Transmembrane helix</keyword>
<sequence>MRNNSNIMKFLIPYIIMLLLYSCFGVSSSLRIKFHLDYKEEKNDKTFCSKLFVNKPALNENAVEKENTTNGKYLFYSGVTFDTVVAGSLGYFVHPLLTLVYISTGSIYLLMERIPKYFLINLVECGEITNLNNNPREYFYLIEYNIAKFEHECKLDESTKTELKDQIIYERNLHLSGIENRIINKEIQFQQNKIDEINCLYTVRFVNF</sequence>
<name>A0ABY2LVT7_9LEPT</name>
<keyword evidence="3" id="KW-1185">Reference proteome</keyword>
<proteinExistence type="predicted"/>
<dbReference type="EMBL" id="RQFO01000004">
    <property type="protein sequence ID" value="TGL06333.1"/>
    <property type="molecule type" value="Genomic_DNA"/>
</dbReference>
<keyword evidence="1" id="KW-0812">Transmembrane</keyword>
<evidence type="ECO:0000313" key="3">
    <source>
        <dbReference type="Proteomes" id="UP000297465"/>
    </source>
</evidence>
<dbReference type="PROSITE" id="PS51257">
    <property type="entry name" value="PROKAR_LIPOPROTEIN"/>
    <property type="match status" value="1"/>
</dbReference>